<dbReference type="CDD" id="cd07346">
    <property type="entry name" value="ABC_6TM_exporters"/>
    <property type="match status" value="1"/>
</dbReference>
<dbReference type="Gene3D" id="3.40.50.300">
    <property type="entry name" value="P-loop containing nucleotide triphosphate hydrolases"/>
    <property type="match status" value="1"/>
</dbReference>
<dbReference type="InterPro" id="IPR003593">
    <property type="entry name" value="AAA+_ATPase"/>
</dbReference>
<evidence type="ECO:0000259" key="11">
    <source>
        <dbReference type="PROSITE" id="PS50929"/>
    </source>
</evidence>
<keyword evidence="8 9" id="KW-0472">Membrane</keyword>
<evidence type="ECO:0000256" key="8">
    <source>
        <dbReference type="ARBA" id="ARBA00023136"/>
    </source>
</evidence>
<dbReference type="PROSITE" id="PS50929">
    <property type="entry name" value="ABC_TM1F"/>
    <property type="match status" value="1"/>
</dbReference>
<evidence type="ECO:0000256" key="5">
    <source>
        <dbReference type="ARBA" id="ARBA00022741"/>
    </source>
</evidence>
<comment type="subcellular location">
    <subcellularLocation>
        <location evidence="1">Cell membrane</location>
        <topology evidence="1">Multi-pass membrane protein</topology>
    </subcellularLocation>
</comment>
<feature type="transmembrane region" description="Helical" evidence="9">
    <location>
        <begin position="163"/>
        <end position="183"/>
    </location>
</feature>
<dbReference type="SMART" id="SM00382">
    <property type="entry name" value="AAA"/>
    <property type="match status" value="1"/>
</dbReference>
<dbReference type="Gene3D" id="1.20.1560.10">
    <property type="entry name" value="ABC transporter type 1, transmembrane domain"/>
    <property type="match status" value="1"/>
</dbReference>
<dbReference type="AlphaFoldDB" id="A0A7D7A1Y3"/>
<gene>
    <name evidence="12" type="ORF">HZF06_14310</name>
</gene>
<dbReference type="KEGG" id="cint:HZF06_14310"/>
<evidence type="ECO:0000259" key="10">
    <source>
        <dbReference type="PROSITE" id="PS50893"/>
    </source>
</evidence>
<dbReference type="SUPFAM" id="SSF52540">
    <property type="entry name" value="P-loop containing nucleoside triphosphate hydrolases"/>
    <property type="match status" value="1"/>
</dbReference>
<dbReference type="InterPro" id="IPR011527">
    <property type="entry name" value="ABC1_TM_dom"/>
</dbReference>
<feature type="transmembrane region" description="Helical" evidence="9">
    <location>
        <begin position="21"/>
        <end position="44"/>
    </location>
</feature>
<evidence type="ECO:0000313" key="12">
    <source>
        <dbReference type="EMBL" id="QLY78260.1"/>
    </source>
</evidence>
<evidence type="ECO:0000256" key="6">
    <source>
        <dbReference type="ARBA" id="ARBA00022840"/>
    </source>
</evidence>
<feature type="transmembrane region" description="Helical" evidence="9">
    <location>
        <begin position="249"/>
        <end position="270"/>
    </location>
</feature>
<dbReference type="SUPFAM" id="SSF90123">
    <property type="entry name" value="ABC transporter transmembrane region"/>
    <property type="match status" value="1"/>
</dbReference>
<dbReference type="RefSeq" id="WP_181600683.1">
    <property type="nucleotide sequence ID" value="NZ_CP059378.1"/>
</dbReference>
<keyword evidence="3" id="KW-1003">Cell membrane</keyword>
<dbReference type="PANTHER" id="PTHR24221">
    <property type="entry name" value="ATP-BINDING CASSETTE SUB-FAMILY B"/>
    <property type="match status" value="1"/>
</dbReference>
<keyword evidence="2" id="KW-0813">Transport</keyword>
<dbReference type="GO" id="GO:0140359">
    <property type="term" value="F:ABC-type transporter activity"/>
    <property type="evidence" value="ECO:0007669"/>
    <property type="project" value="InterPro"/>
</dbReference>
<dbReference type="InterPro" id="IPR039421">
    <property type="entry name" value="Type_1_exporter"/>
</dbReference>
<evidence type="ECO:0000313" key="13">
    <source>
        <dbReference type="Proteomes" id="UP000512286"/>
    </source>
</evidence>
<dbReference type="Pfam" id="PF00664">
    <property type="entry name" value="ABC_membrane"/>
    <property type="match status" value="1"/>
</dbReference>
<evidence type="ECO:0000256" key="2">
    <source>
        <dbReference type="ARBA" id="ARBA00022448"/>
    </source>
</evidence>
<dbReference type="InterPro" id="IPR036640">
    <property type="entry name" value="ABC1_TM_sf"/>
</dbReference>
<dbReference type="FunFam" id="3.40.50.300:FF:000221">
    <property type="entry name" value="Multidrug ABC transporter ATP-binding protein"/>
    <property type="match status" value="1"/>
</dbReference>
<keyword evidence="6 12" id="KW-0067">ATP-binding</keyword>
<protein>
    <submittedName>
        <fullName evidence="12">ABC transporter ATP-binding protein</fullName>
    </submittedName>
</protein>
<dbReference type="Pfam" id="PF00005">
    <property type="entry name" value="ABC_tran"/>
    <property type="match status" value="1"/>
</dbReference>
<dbReference type="InterPro" id="IPR017871">
    <property type="entry name" value="ABC_transporter-like_CS"/>
</dbReference>
<accession>A0A7D7A1Y3</accession>
<dbReference type="PANTHER" id="PTHR24221:SF654">
    <property type="entry name" value="ATP-BINDING CASSETTE SUB-FAMILY B MEMBER 6"/>
    <property type="match status" value="1"/>
</dbReference>
<keyword evidence="7 9" id="KW-1133">Transmembrane helix</keyword>
<dbReference type="GO" id="GO:0016887">
    <property type="term" value="F:ATP hydrolysis activity"/>
    <property type="evidence" value="ECO:0007669"/>
    <property type="project" value="InterPro"/>
</dbReference>
<keyword evidence="5" id="KW-0547">Nucleotide-binding</keyword>
<feature type="transmembrane region" description="Helical" evidence="9">
    <location>
        <begin position="64"/>
        <end position="86"/>
    </location>
</feature>
<keyword evidence="4 9" id="KW-0812">Transmembrane</keyword>
<evidence type="ECO:0000256" key="4">
    <source>
        <dbReference type="ARBA" id="ARBA00022692"/>
    </source>
</evidence>
<dbReference type="Proteomes" id="UP000512286">
    <property type="component" value="Chromosome"/>
</dbReference>
<evidence type="ECO:0000256" key="3">
    <source>
        <dbReference type="ARBA" id="ARBA00022475"/>
    </source>
</evidence>
<evidence type="ECO:0000256" key="9">
    <source>
        <dbReference type="SAM" id="Phobius"/>
    </source>
</evidence>
<dbReference type="EMBL" id="CP059378">
    <property type="protein sequence ID" value="QLY78260.1"/>
    <property type="molecule type" value="Genomic_DNA"/>
</dbReference>
<feature type="domain" description="ABC transporter" evidence="10">
    <location>
        <begin position="337"/>
        <end position="570"/>
    </location>
</feature>
<proteinExistence type="predicted"/>
<feature type="transmembrane region" description="Helical" evidence="9">
    <location>
        <begin position="276"/>
        <end position="293"/>
    </location>
</feature>
<dbReference type="GO" id="GO:0005886">
    <property type="term" value="C:plasma membrane"/>
    <property type="evidence" value="ECO:0007669"/>
    <property type="project" value="UniProtKB-SubCell"/>
</dbReference>
<dbReference type="PROSITE" id="PS00211">
    <property type="entry name" value="ABC_TRANSPORTER_1"/>
    <property type="match status" value="1"/>
</dbReference>
<feature type="domain" description="ABC transmembrane type-1" evidence="11">
    <location>
        <begin position="25"/>
        <end position="307"/>
    </location>
</feature>
<organism evidence="12 13">
    <name type="scientific">Clostridium intestinale</name>
    <dbReference type="NCBI Taxonomy" id="36845"/>
    <lineage>
        <taxon>Bacteria</taxon>
        <taxon>Bacillati</taxon>
        <taxon>Bacillota</taxon>
        <taxon>Clostridia</taxon>
        <taxon>Eubacteriales</taxon>
        <taxon>Clostridiaceae</taxon>
        <taxon>Clostridium</taxon>
    </lineage>
</organism>
<evidence type="ECO:0000256" key="7">
    <source>
        <dbReference type="ARBA" id="ARBA00022989"/>
    </source>
</evidence>
<evidence type="ECO:0000256" key="1">
    <source>
        <dbReference type="ARBA" id="ARBA00004651"/>
    </source>
</evidence>
<dbReference type="InterPro" id="IPR027417">
    <property type="entry name" value="P-loop_NTPase"/>
</dbReference>
<dbReference type="GO" id="GO:0005524">
    <property type="term" value="F:ATP binding"/>
    <property type="evidence" value="ECO:0007669"/>
    <property type="project" value="UniProtKB-KW"/>
</dbReference>
<name>A0A7D7A1Y3_9CLOT</name>
<dbReference type="PROSITE" id="PS50893">
    <property type="entry name" value="ABC_TRANSPORTER_2"/>
    <property type="match status" value="1"/>
</dbReference>
<reference evidence="12 13" key="1">
    <citation type="submission" date="2020-07" db="EMBL/GenBank/DDBJ databases">
        <title>Electron transfer.</title>
        <authorList>
            <person name="Huang L."/>
            <person name="Liu X."/>
            <person name="Zhou S."/>
        </authorList>
    </citation>
    <scope>NUCLEOTIDE SEQUENCE [LARGE SCALE GENOMIC DNA]</scope>
    <source>
        <strain evidence="12 13">Lx1</strain>
    </source>
</reference>
<sequence length="585" mass="65645">MKEKKQNSLVLLFKWAGKERYKLYFSMFCGLISGLMVVVPYMTIYKIIESIYLKQGSREVIFKYAVILIIAIIIRYFFMGLGIVVSHKGAYNALYKVRCMIINHMARVPLGYLNEKGSGEIKKVISEDIEKLELFLAHHLSEILMYSSGPIAIFIYLCTVNPVLALVSLIPIPIGIILQFMMFKGQIARMMDFNRVIGNLNATMIEYINGMKLIKAYNMGADSFNKYKNTIEDQHTLWTKVAKTMGPLYAVYVIVLQFGGMFIIPLGGFMYDKGNLGAGALILFSFIGGLYLSELRPLMELGSNFSQVLNGVRNAKDILDIPAYAQGNTAFPKKKDIEFRNVSFSYDGKNESLKNVSFHIKSGEKIALVGKSGAGKSTITQLIGRFFEIENGAVIIGGENIKTIDYEVLLENISIVFQNTFLSKESILENIKMGTTATLEEVKDAAKKAQIHDFIESLPEGYDTKVGGYGSRFSGGEKQRIAIARAILKNAHILILDEATSAADPENQYEINKAIENLCKDKTVIIVAHRLNIIKNCDRVAVVEDNTIHNIGTHEELLKVNQYYKRIWDAYNKSKNIEYSLKAGV</sequence>
<dbReference type="InterPro" id="IPR003439">
    <property type="entry name" value="ABC_transporter-like_ATP-bd"/>
</dbReference>